<sequence length="455" mass="50262">MKQPHRPEHCAPPSPLRPMTPGPVSIYTLLVPAVAAVLKAAGPFSPGLRKFFAARRGVFPELEEKSRNVAEGRPRLWVHAASVGEFEQARPLITLLKESVPGLAVFVSFLSDSGYEARKDYPDADAVFYLPLDTPANARKTAELVRPDLFMLMRYDFWPSHLLALKRRGAGMILAAAVLQEGSSYFNPVLKAFYRPLFQLFDHIFTVAEKDARAFRDVFGCRAAERAGEPRIDQVIQRSRNSERVGHIAAFFKQRPVLVAGSVWEKDEEVLLGAWLELASRPSLVLVPHKVGPENILRIGRELERLQIGWRRVRQLDASFDASREVLVIDETGYLVELYSVASMAYVGGGFGVNVHNTLEPAVYGIPVIFGPRHHNSPEAEGLLEAGGAYTIRNSEELGAVLRRLVDGSREAEKAGKAAYGFIHSQAGAASRIADAARKILTQGRPRRPASKNNS</sequence>
<evidence type="ECO:0000256" key="4">
    <source>
        <dbReference type="ARBA" id="ARBA00022679"/>
    </source>
</evidence>
<evidence type="ECO:0000256" key="2">
    <source>
        <dbReference type="ARBA" id="ARBA00012621"/>
    </source>
</evidence>
<keyword evidence="8" id="KW-1003">Cell membrane</keyword>
<dbReference type="Pfam" id="PF04413">
    <property type="entry name" value="Glycos_transf_N"/>
    <property type="match status" value="1"/>
</dbReference>
<dbReference type="InterPro" id="IPR039901">
    <property type="entry name" value="Kdotransferase"/>
</dbReference>
<evidence type="ECO:0000256" key="8">
    <source>
        <dbReference type="RuleBase" id="RU365103"/>
    </source>
</evidence>
<name>Q3B5B2_CHLL3</name>
<organism evidence="10 11">
    <name type="scientific">Chlorobium luteolum (strain DSM 273 / BCRC 81028 / 2530)</name>
    <name type="common">Pelodictyon luteolum</name>
    <dbReference type="NCBI Taxonomy" id="319225"/>
    <lineage>
        <taxon>Bacteria</taxon>
        <taxon>Pseudomonadati</taxon>
        <taxon>Chlorobiota</taxon>
        <taxon>Chlorobiia</taxon>
        <taxon>Chlorobiales</taxon>
        <taxon>Chlorobiaceae</taxon>
        <taxon>Chlorobium/Pelodictyon group</taxon>
        <taxon>Pelodictyon</taxon>
    </lineage>
</organism>
<reference evidence="11" key="1">
    <citation type="submission" date="2005-08" db="EMBL/GenBank/DDBJ databases">
        <title>Complete sequence of Pelodictyon luteolum DSM 273.</title>
        <authorList>
            <consortium name="US DOE Joint Genome Institute"/>
            <person name="Copeland A."/>
            <person name="Lucas S."/>
            <person name="Lapidus A."/>
            <person name="Barry K."/>
            <person name="Detter J.C."/>
            <person name="Glavina T."/>
            <person name="Hammon N."/>
            <person name="Israni S."/>
            <person name="Pitluck S."/>
            <person name="Bryant D."/>
            <person name="Schmutz J."/>
            <person name="Larimer F."/>
            <person name="Land M."/>
            <person name="Kyrpides N."/>
            <person name="Ivanova N."/>
            <person name="Richardson P."/>
        </authorList>
    </citation>
    <scope>NUCLEOTIDE SEQUENCE [LARGE SCALE GENOMIC DNA]</scope>
    <source>
        <strain evidence="11">DSM 273 / BCRC 81028 / 2530</strain>
    </source>
</reference>
<evidence type="ECO:0000259" key="9">
    <source>
        <dbReference type="Pfam" id="PF04413"/>
    </source>
</evidence>
<keyword evidence="8" id="KW-0448">Lipopolysaccharide biosynthesis</keyword>
<feature type="active site" description="Proton acceptor" evidence="7">
    <location>
        <position position="85"/>
    </location>
</feature>
<dbReference type="EMBL" id="CP000096">
    <property type="protein sequence ID" value="ABB23469.1"/>
    <property type="molecule type" value="Genomic_DNA"/>
</dbReference>
<dbReference type="GO" id="GO:0009245">
    <property type="term" value="P:lipid A biosynthetic process"/>
    <property type="evidence" value="ECO:0007669"/>
    <property type="project" value="TreeGrafter"/>
</dbReference>
<comment type="similarity">
    <text evidence="8">Belongs to the glycosyltransferase group 1 family.</text>
</comment>
<keyword evidence="11" id="KW-1185">Reference proteome</keyword>
<dbReference type="UniPathway" id="UPA00958"/>
<keyword evidence="8" id="KW-0472">Membrane</keyword>
<dbReference type="GO" id="GO:0005886">
    <property type="term" value="C:plasma membrane"/>
    <property type="evidence" value="ECO:0007669"/>
    <property type="project" value="UniProtKB-SubCell"/>
</dbReference>
<dbReference type="InterPro" id="IPR038107">
    <property type="entry name" value="Glycos_transf_N_sf"/>
</dbReference>
<gene>
    <name evidence="10" type="ordered locus">Plut_0586</name>
</gene>
<keyword evidence="4 8" id="KW-0808">Transferase</keyword>
<protein>
    <recommendedName>
        <fullName evidence="3 8">3-deoxy-D-manno-octulosonic acid transferase</fullName>
        <shortName evidence="8">Kdo transferase</shortName>
        <ecNumber evidence="2 8">2.4.99.12</ecNumber>
    </recommendedName>
    <alternativeName>
        <fullName evidence="5 8">Lipid IV(A) 3-deoxy-D-manno-octulosonic acid transferase</fullName>
    </alternativeName>
</protein>
<dbReference type="KEGG" id="plt:Plut_0586"/>
<dbReference type="GO" id="GO:0009244">
    <property type="term" value="P:lipopolysaccharide core region biosynthetic process"/>
    <property type="evidence" value="ECO:0007669"/>
    <property type="project" value="UniProtKB-UniRule"/>
</dbReference>
<evidence type="ECO:0000256" key="1">
    <source>
        <dbReference type="ARBA" id="ARBA00004713"/>
    </source>
</evidence>
<comment type="catalytic activity">
    <reaction evidence="6 8">
        <text>lipid IVA (E. coli) + CMP-3-deoxy-beta-D-manno-octulosonate = alpha-Kdo-(2-&gt;6)-lipid IVA (E. coli) + CMP + H(+)</text>
        <dbReference type="Rhea" id="RHEA:28066"/>
        <dbReference type="ChEBI" id="CHEBI:15378"/>
        <dbReference type="ChEBI" id="CHEBI:58603"/>
        <dbReference type="ChEBI" id="CHEBI:60364"/>
        <dbReference type="ChEBI" id="CHEBI:60377"/>
        <dbReference type="ChEBI" id="CHEBI:85987"/>
        <dbReference type="EC" id="2.4.99.12"/>
    </reaction>
</comment>
<dbReference type="Proteomes" id="UP000002709">
    <property type="component" value="Chromosome"/>
</dbReference>
<comment type="function">
    <text evidence="8">Involved in lipopolysaccharide (LPS) biosynthesis. Catalyzes the transfer of 3-deoxy-D-manno-octulosonate (Kdo) residue(s) from CMP-Kdo to lipid IV(A), the tetraacyldisaccharide-1,4'-bisphosphate precursor of lipid A.</text>
</comment>
<evidence type="ECO:0000256" key="5">
    <source>
        <dbReference type="ARBA" id="ARBA00031445"/>
    </source>
</evidence>
<evidence type="ECO:0000313" key="10">
    <source>
        <dbReference type="EMBL" id="ABB23469.1"/>
    </source>
</evidence>
<dbReference type="EC" id="2.4.99.12" evidence="2 8"/>
<dbReference type="SUPFAM" id="SSF53756">
    <property type="entry name" value="UDP-Glycosyltransferase/glycogen phosphorylase"/>
    <property type="match status" value="1"/>
</dbReference>
<dbReference type="GO" id="GO:0043842">
    <property type="term" value="F:Kdo transferase activity"/>
    <property type="evidence" value="ECO:0007669"/>
    <property type="project" value="UniProtKB-EC"/>
</dbReference>
<dbReference type="Gene3D" id="3.40.50.2000">
    <property type="entry name" value="Glycogen Phosphorylase B"/>
    <property type="match status" value="1"/>
</dbReference>
<evidence type="ECO:0000313" key="11">
    <source>
        <dbReference type="Proteomes" id="UP000002709"/>
    </source>
</evidence>
<comment type="subcellular location">
    <subcellularLocation>
        <location evidence="8">Cell membrane</location>
    </subcellularLocation>
</comment>
<dbReference type="HOGENOM" id="CLU_036146_2_1_10"/>
<dbReference type="AlphaFoldDB" id="Q3B5B2"/>
<dbReference type="STRING" id="319225.Plut_0586"/>
<comment type="pathway">
    <text evidence="1 8">Bacterial outer membrane biogenesis; LPS core biosynthesis.</text>
</comment>
<dbReference type="PANTHER" id="PTHR42755">
    <property type="entry name" value="3-DEOXY-MANNO-OCTULOSONATE CYTIDYLYLTRANSFERASE"/>
    <property type="match status" value="1"/>
</dbReference>
<accession>Q3B5B2</accession>
<dbReference type="CAZy" id="GT30">
    <property type="family name" value="Glycosyltransferase Family 30"/>
</dbReference>
<dbReference type="eggNOG" id="COG1519">
    <property type="taxonomic scope" value="Bacteria"/>
</dbReference>
<evidence type="ECO:0000256" key="3">
    <source>
        <dbReference type="ARBA" id="ARBA00019077"/>
    </source>
</evidence>
<feature type="domain" description="3-deoxy-D-manno-octulosonic-acid transferase N-terminal" evidence="9">
    <location>
        <begin position="67"/>
        <end position="227"/>
    </location>
</feature>
<dbReference type="PANTHER" id="PTHR42755:SF1">
    <property type="entry name" value="3-DEOXY-D-MANNO-OCTULOSONIC ACID TRANSFERASE, MITOCHONDRIAL-RELATED"/>
    <property type="match status" value="1"/>
</dbReference>
<evidence type="ECO:0000256" key="7">
    <source>
        <dbReference type="PIRSR" id="PIRSR639901-1"/>
    </source>
</evidence>
<evidence type="ECO:0000256" key="6">
    <source>
        <dbReference type="ARBA" id="ARBA00049183"/>
    </source>
</evidence>
<dbReference type="InterPro" id="IPR007507">
    <property type="entry name" value="Glycos_transf_N"/>
</dbReference>
<proteinExistence type="inferred from homology"/>
<dbReference type="Gene3D" id="3.40.50.11720">
    <property type="entry name" value="3-Deoxy-D-manno-octulosonic-acid transferase, N-terminal domain"/>
    <property type="match status" value="1"/>
</dbReference>